<sequence>MSALPKSVSGFTVIPVAYARSTHILYARAHASPKSKSNSGANLNTGVNTGANTGASAKSKPLPDGRTLFLVNVPPDATEREIVLFFKHCGTVERVVFDLDDVDVGSDVDGNASGKSDGEEGGEDGEDGMDETADVDADADADQHQPNQQPPKKRRKPTQATTQPTPPKLVPLPSAPLRTLRKTGLSAHLVFLDAASLSRALAPAPKPRPWPASEEPRGLAHYAALHDARRPPLDAVKAHADSAVALFEFEVEAARRQGQGAHRRGEAVVDADGFTLVARGGAYGKALGGGVGIASRRFELTGKTTAGRGRKKEAKEKEAFYAFQKAEKQRKAIMDLKKGFEADKARIEKMREARRFKPY</sequence>
<proteinExistence type="predicted"/>
<keyword evidence="2" id="KW-1185">Reference proteome</keyword>
<evidence type="ECO:0000313" key="1">
    <source>
        <dbReference type="EMBL" id="KAH7922159.1"/>
    </source>
</evidence>
<reference evidence="1" key="1">
    <citation type="journal article" date="2021" name="New Phytol.">
        <title>Evolutionary innovations through gain and loss of genes in the ectomycorrhizal Boletales.</title>
        <authorList>
            <person name="Wu G."/>
            <person name="Miyauchi S."/>
            <person name="Morin E."/>
            <person name="Kuo A."/>
            <person name="Drula E."/>
            <person name="Varga T."/>
            <person name="Kohler A."/>
            <person name="Feng B."/>
            <person name="Cao Y."/>
            <person name="Lipzen A."/>
            <person name="Daum C."/>
            <person name="Hundley H."/>
            <person name="Pangilinan J."/>
            <person name="Johnson J."/>
            <person name="Barry K."/>
            <person name="LaButti K."/>
            <person name="Ng V."/>
            <person name="Ahrendt S."/>
            <person name="Min B."/>
            <person name="Choi I.G."/>
            <person name="Park H."/>
            <person name="Plett J.M."/>
            <person name="Magnuson J."/>
            <person name="Spatafora J.W."/>
            <person name="Nagy L.G."/>
            <person name="Henrissat B."/>
            <person name="Grigoriev I.V."/>
            <person name="Yang Z.L."/>
            <person name="Xu J."/>
            <person name="Martin F.M."/>
        </authorList>
    </citation>
    <scope>NUCLEOTIDE SEQUENCE</scope>
    <source>
        <strain evidence="1">KUC20120723A-06</strain>
    </source>
</reference>
<accession>A0ACB8BA41</accession>
<organism evidence="1 2">
    <name type="scientific">Leucogyrophana mollusca</name>
    <dbReference type="NCBI Taxonomy" id="85980"/>
    <lineage>
        <taxon>Eukaryota</taxon>
        <taxon>Fungi</taxon>
        <taxon>Dikarya</taxon>
        <taxon>Basidiomycota</taxon>
        <taxon>Agaricomycotina</taxon>
        <taxon>Agaricomycetes</taxon>
        <taxon>Agaricomycetidae</taxon>
        <taxon>Boletales</taxon>
        <taxon>Boletales incertae sedis</taxon>
        <taxon>Leucogyrophana</taxon>
    </lineage>
</organism>
<name>A0ACB8BA41_9AGAM</name>
<comment type="caution">
    <text evidence="1">The sequence shown here is derived from an EMBL/GenBank/DDBJ whole genome shotgun (WGS) entry which is preliminary data.</text>
</comment>
<protein>
    <submittedName>
        <fullName evidence="1">Uncharacterized protein</fullName>
    </submittedName>
</protein>
<dbReference type="Proteomes" id="UP000790709">
    <property type="component" value="Unassembled WGS sequence"/>
</dbReference>
<dbReference type="EMBL" id="MU266495">
    <property type="protein sequence ID" value="KAH7922159.1"/>
    <property type="molecule type" value="Genomic_DNA"/>
</dbReference>
<evidence type="ECO:0000313" key="2">
    <source>
        <dbReference type="Proteomes" id="UP000790709"/>
    </source>
</evidence>
<gene>
    <name evidence="1" type="ORF">BV22DRAFT_1114015</name>
</gene>